<dbReference type="RefSeq" id="WP_229954039.1">
    <property type="nucleotide sequence ID" value="NZ_BAAAEM010000002.1"/>
</dbReference>
<organism evidence="2 3">
    <name type="scientific">Parasphingorhabdus litoris</name>
    <dbReference type="NCBI Taxonomy" id="394733"/>
    <lineage>
        <taxon>Bacteria</taxon>
        <taxon>Pseudomonadati</taxon>
        <taxon>Pseudomonadota</taxon>
        <taxon>Alphaproteobacteria</taxon>
        <taxon>Sphingomonadales</taxon>
        <taxon>Sphingomonadaceae</taxon>
        <taxon>Parasphingorhabdus</taxon>
    </lineage>
</organism>
<dbReference type="InterPro" id="IPR029063">
    <property type="entry name" value="SAM-dependent_MTases_sf"/>
</dbReference>
<keyword evidence="2" id="KW-0808">Transferase</keyword>
<feature type="domain" description="Methyltransferase" evidence="1">
    <location>
        <begin position="19"/>
        <end position="151"/>
    </location>
</feature>
<protein>
    <submittedName>
        <fullName evidence="2">Methyltransferase domain-containing protein</fullName>
    </submittedName>
</protein>
<dbReference type="Gene3D" id="3.40.50.150">
    <property type="entry name" value="Vaccinia Virus protein VP39"/>
    <property type="match status" value="1"/>
</dbReference>
<keyword evidence="2" id="KW-0489">Methyltransferase</keyword>
<dbReference type="GO" id="GO:0032259">
    <property type="term" value="P:methylation"/>
    <property type="evidence" value="ECO:0007669"/>
    <property type="project" value="UniProtKB-KW"/>
</dbReference>
<evidence type="ECO:0000259" key="1">
    <source>
        <dbReference type="Pfam" id="PF13847"/>
    </source>
</evidence>
<dbReference type="EMBL" id="BAAAEM010000002">
    <property type="protein sequence ID" value="GAA0466626.1"/>
    <property type="molecule type" value="Genomic_DNA"/>
</dbReference>
<comment type="caution">
    <text evidence="2">The sequence shown here is derived from an EMBL/GenBank/DDBJ whole genome shotgun (WGS) entry which is preliminary data.</text>
</comment>
<dbReference type="InterPro" id="IPR025714">
    <property type="entry name" value="Methyltranfer_dom"/>
</dbReference>
<dbReference type="SUPFAM" id="SSF53335">
    <property type="entry name" value="S-adenosyl-L-methionine-dependent methyltransferases"/>
    <property type="match status" value="1"/>
</dbReference>
<gene>
    <name evidence="2" type="ORF">GCM10009096_04140</name>
</gene>
<dbReference type="CDD" id="cd02440">
    <property type="entry name" value="AdoMet_MTases"/>
    <property type="match status" value="1"/>
</dbReference>
<accession>A0ABN1A3I6</accession>
<name>A0ABN1A3I6_9SPHN</name>
<dbReference type="Pfam" id="PF13847">
    <property type="entry name" value="Methyltransf_31"/>
    <property type="match status" value="1"/>
</dbReference>
<keyword evidence="3" id="KW-1185">Reference proteome</keyword>
<evidence type="ECO:0000313" key="2">
    <source>
        <dbReference type="EMBL" id="GAA0466626.1"/>
    </source>
</evidence>
<proteinExistence type="predicted"/>
<reference evidence="2 3" key="1">
    <citation type="journal article" date="2019" name="Int. J. Syst. Evol. Microbiol.">
        <title>The Global Catalogue of Microorganisms (GCM) 10K type strain sequencing project: providing services to taxonomists for standard genome sequencing and annotation.</title>
        <authorList>
            <consortium name="The Broad Institute Genomics Platform"/>
            <consortium name="The Broad Institute Genome Sequencing Center for Infectious Disease"/>
            <person name="Wu L."/>
            <person name="Ma J."/>
        </authorList>
    </citation>
    <scope>NUCLEOTIDE SEQUENCE [LARGE SCALE GENOMIC DNA]</scope>
    <source>
        <strain evidence="2 3">JCM 14162</strain>
    </source>
</reference>
<sequence length="250" mass="27658">MINPSNVPTSRFLRDAGLKPGIRVLDIGCANGHLTRELAELVGKKGHIHGVDSSDDRLAEARDQTADPRQAGITYENVDLARRLPDWEPFDAIVGRRILMYLPDAGETVRRLAALLKPDGLMIFQEHSAIGMPFAAQPIPQHRQAHDWMWRTIAAEQGTITMGLDLPKLFKQAGLGIDDYRAEAIMLGSGDGQGIEDIASYMVDRVIDAGVADRETIQPDSLAQRLVEERQLASPIAWDMAYLISGKRRQ</sequence>
<dbReference type="Proteomes" id="UP001500713">
    <property type="component" value="Unassembled WGS sequence"/>
</dbReference>
<dbReference type="PANTHER" id="PTHR43861">
    <property type="entry name" value="TRANS-ACONITATE 2-METHYLTRANSFERASE-RELATED"/>
    <property type="match status" value="1"/>
</dbReference>
<evidence type="ECO:0000313" key="3">
    <source>
        <dbReference type="Proteomes" id="UP001500713"/>
    </source>
</evidence>
<dbReference type="GO" id="GO:0008168">
    <property type="term" value="F:methyltransferase activity"/>
    <property type="evidence" value="ECO:0007669"/>
    <property type="project" value="UniProtKB-KW"/>
</dbReference>